<feature type="transmembrane region" description="Helical" evidence="7">
    <location>
        <begin position="282"/>
        <end position="306"/>
    </location>
</feature>
<dbReference type="RefSeq" id="WP_316432896.1">
    <property type="nucleotide sequence ID" value="NZ_CP053586.1"/>
</dbReference>
<keyword evidence="4 7" id="KW-0812">Transmembrane</keyword>
<feature type="transmembrane region" description="Helical" evidence="7">
    <location>
        <begin position="69"/>
        <end position="89"/>
    </location>
</feature>
<feature type="transmembrane region" description="Helical" evidence="7">
    <location>
        <begin position="36"/>
        <end position="57"/>
    </location>
</feature>
<keyword evidence="2" id="KW-0813">Transport</keyword>
<proteinExistence type="predicted"/>
<organism evidence="8">
    <name type="scientific">Leptolyngbya sp. NK1-12</name>
    <dbReference type="NCBI Taxonomy" id="2547451"/>
    <lineage>
        <taxon>Bacteria</taxon>
        <taxon>Bacillati</taxon>
        <taxon>Cyanobacteriota</taxon>
        <taxon>Cyanophyceae</taxon>
        <taxon>Leptolyngbyales</taxon>
        <taxon>Leptolyngbyaceae</taxon>
        <taxon>Leptolyngbya group</taxon>
        <taxon>Leptolyngbya</taxon>
    </lineage>
</organism>
<dbReference type="GO" id="GO:0005886">
    <property type="term" value="C:plasma membrane"/>
    <property type="evidence" value="ECO:0007669"/>
    <property type="project" value="UniProtKB-SubCell"/>
</dbReference>
<dbReference type="Pfam" id="PF07690">
    <property type="entry name" value="MFS_1"/>
    <property type="match status" value="1"/>
</dbReference>
<feature type="transmembrane region" description="Helical" evidence="7">
    <location>
        <begin position="154"/>
        <end position="181"/>
    </location>
</feature>
<dbReference type="PANTHER" id="PTHR43266">
    <property type="entry name" value="MACROLIDE-EFFLUX PROTEIN"/>
    <property type="match status" value="1"/>
</dbReference>
<feature type="transmembrane region" description="Helical" evidence="7">
    <location>
        <begin position="7"/>
        <end position="30"/>
    </location>
</feature>
<feature type="transmembrane region" description="Helical" evidence="7">
    <location>
        <begin position="339"/>
        <end position="362"/>
    </location>
</feature>
<gene>
    <name evidence="8" type="ORF">HJG54_01260</name>
</gene>
<comment type="subcellular location">
    <subcellularLocation>
        <location evidence="1">Cell membrane</location>
        <topology evidence="1">Multi-pass membrane protein</topology>
    </subcellularLocation>
</comment>
<evidence type="ECO:0000256" key="5">
    <source>
        <dbReference type="ARBA" id="ARBA00022989"/>
    </source>
</evidence>
<keyword evidence="5 7" id="KW-1133">Transmembrane helix</keyword>
<dbReference type="EMBL" id="CP053586">
    <property type="protein sequence ID" value="WNZ21634.1"/>
    <property type="molecule type" value="Genomic_DNA"/>
</dbReference>
<accession>A0AA96WAQ4</accession>
<dbReference type="AlphaFoldDB" id="A0AA96WAQ4"/>
<evidence type="ECO:0000313" key="8">
    <source>
        <dbReference type="EMBL" id="WNZ21634.1"/>
    </source>
</evidence>
<dbReference type="InterPro" id="IPR011701">
    <property type="entry name" value="MFS"/>
</dbReference>
<evidence type="ECO:0000256" key="1">
    <source>
        <dbReference type="ARBA" id="ARBA00004651"/>
    </source>
</evidence>
<keyword evidence="6 7" id="KW-0472">Membrane</keyword>
<dbReference type="SUPFAM" id="SSF103473">
    <property type="entry name" value="MFS general substrate transporter"/>
    <property type="match status" value="1"/>
</dbReference>
<feature type="transmembrane region" description="Helical" evidence="7">
    <location>
        <begin position="217"/>
        <end position="236"/>
    </location>
</feature>
<keyword evidence="3" id="KW-1003">Cell membrane</keyword>
<dbReference type="CDD" id="cd06173">
    <property type="entry name" value="MFS_MefA_like"/>
    <property type="match status" value="1"/>
</dbReference>
<dbReference type="GO" id="GO:0022857">
    <property type="term" value="F:transmembrane transporter activity"/>
    <property type="evidence" value="ECO:0007669"/>
    <property type="project" value="InterPro"/>
</dbReference>
<evidence type="ECO:0000256" key="7">
    <source>
        <dbReference type="SAM" id="Phobius"/>
    </source>
</evidence>
<dbReference type="Gene3D" id="1.20.1250.20">
    <property type="entry name" value="MFS general substrate transporter like domains"/>
    <property type="match status" value="1"/>
</dbReference>
<sequence length="428" mass="45824">MRIFTVIWFGQLVSTIGSYMTEFALVLWAWEVTGSATALTLVGFFSQLPRAVITLFAGVIVDRCNRKHLMMLGDAIAVLSTVALLLLYATENLQIWHLYLTSAVNSSFGQIQQLAYSTSVSLMVPSSHYTRANSMESVVHYGSAIFAPALAGSFYPFIGLIGIFLIDMVTFGVAIVTLLAVTIPQPSRITESSRLSAIWHDLTFGFKYFFKNSSLRLLVLITALFWFVHDLGGAIYDPMILARSNGSAQVLASTSVAAGIGGVVGAIGVSIWGGFKRRLRGLLVGMVGAGISKTVFGLGRTVSIWIPAQFCSSLNFPLLGSSETAIWMANVAPNLQGRVFAASSLIVQIVSAFATFLAGPLADRVLEPAMMSNHVVTIALTRIFGTGPGAGMAVLYVLCSLGMVLAGLWGCTLPKLQQLEATQSDPPM</sequence>
<evidence type="ECO:0000256" key="3">
    <source>
        <dbReference type="ARBA" id="ARBA00022475"/>
    </source>
</evidence>
<protein>
    <submittedName>
        <fullName evidence="8">MFS transporter</fullName>
    </submittedName>
</protein>
<dbReference type="InterPro" id="IPR036259">
    <property type="entry name" value="MFS_trans_sf"/>
</dbReference>
<dbReference type="PANTHER" id="PTHR43266:SF2">
    <property type="entry name" value="MAJOR FACILITATOR SUPERFAMILY (MFS) PROFILE DOMAIN-CONTAINING PROTEIN"/>
    <property type="match status" value="1"/>
</dbReference>
<evidence type="ECO:0000256" key="4">
    <source>
        <dbReference type="ARBA" id="ARBA00022692"/>
    </source>
</evidence>
<evidence type="ECO:0000256" key="6">
    <source>
        <dbReference type="ARBA" id="ARBA00023136"/>
    </source>
</evidence>
<reference evidence="8" key="1">
    <citation type="submission" date="2020-05" db="EMBL/GenBank/DDBJ databases">
        <authorList>
            <person name="Zhu T."/>
            <person name="Keshari N."/>
            <person name="Lu X."/>
        </authorList>
    </citation>
    <scope>NUCLEOTIDE SEQUENCE</scope>
    <source>
        <strain evidence="8">NK1-12</strain>
    </source>
</reference>
<evidence type="ECO:0000256" key="2">
    <source>
        <dbReference type="ARBA" id="ARBA00022448"/>
    </source>
</evidence>
<name>A0AA96WAQ4_9CYAN</name>
<feature type="transmembrane region" description="Helical" evidence="7">
    <location>
        <begin position="256"/>
        <end position="275"/>
    </location>
</feature>
<feature type="transmembrane region" description="Helical" evidence="7">
    <location>
        <begin position="383"/>
        <end position="409"/>
    </location>
</feature>